<evidence type="ECO:0000256" key="1">
    <source>
        <dbReference type="SAM" id="Phobius"/>
    </source>
</evidence>
<comment type="caution">
    <text evidence="2">The sequence shown here is derived from an EMBL/GenBank/DDBJ whole genome shotgun (WGS) entry which is preliminary data.</text>
</comment>
<evidence type="ECO:0000313" key="3">
    <source>
        <dbReference type="Proteomes" id="UP000244722"/>
    </source>
</evidence>
<dbReference type="AlphaFoldDB" id="A0A2T7A429"/>
<sequence>MIAQDITSNDGPSGIRISPVLLYRIVQVLVWYAYLFSLFFSSPFFLFFSFLFLLFLVPPPYFKYIIPIVALSSPQYSPNPTLPVTLLPKSRPAMCFYDTDYKDEGRENKRIGERVHGSKFCAVPALGELIERI</sequence>
<feature type="transmembrane region" description="Helical" evidence="1">
    <location>
        <begin position="31"/>
        <end position="57"/>
    </location>
</feature>
<evidence type="ECO:0000313" key="2">
    <source>
        <dbReference type="EMBL" id="PUU82492.1"/>
    </source>
</evidence>
<proteinExistence type="predicted"/>
<protein>
    <submittedName>
        <fullName evidence="2">Uncharacterized protein</fullName>
    </submittedName>
</protein>
<accession>A0A2T7A429</accession>
<reference evidence="2 3" key="1">
    <citation type="submission" date="2017-04" db="EMBL/GenBank/DDBJ databases">
        <title>Draft genome sequence of Tuber borchii Vittad., a whitish edible truffle.</title>
        <authorList>
            <consortium name="DOE Joint Genome Institute"/>
            <person name="Murat C."/>
            <person name="Kuo A."/>
            <person name="Barry K.W."/>
            <person name="Clum A."/>
            <person name="Dockter R.B."/>
            <person name="Fauchery L."/>
            <person name="Iotti M."/>
            <person name="Kohler A."/>
            <person name="Labutti K."/>
            <person name="Lindquist E.A."/>
            <person name="Lipzen A."/>
            <person name="Ohm R.A."/>
            <person name="Wang M."/>
            <person name="Grigoriev I.V."/>
            <person name="Zambonelli A."/>
            <person name="Martin F.M."/>
        </authorList>
    </citation>
    <scope>NUCLEOTIDE SEQUENCE [LARGE SCALE GENOMIC DNA]</scope>
    <source>
        <strain evidence="2 3">Tbo3840</strain>
    </source>
</reference>
<dbReference type="EMBL" id="NESQ01000026">
    <property type="protein sequence ID" value="PUU82492.1"/>
    <property type="molecule type" value="Genomic_DNA"/>
</dbReference>
<keyword evidence="1" id="KW-1133">Transmembrane helix</keyword>
<organism evidence="2 3">
    <name type="scientific">Tuber borchii</name>
    <name type="common">White truffle</name>
    <dbReference type="NCBI Taxonomy" id="42251"/>
    <lineage>
        <taxon>Eukaryota</taxon>
        <taxon>Fungi</taxon>
        <taxon>Dikarya</taxon>
        <taxon>Ascomycota</taxon>
        <taxon>Pezizomycotina</taxon>
        <taxon>Pezizomycetes</taxon>
        <taxon>Pezizales</taxon>
        <taxon>Tuberaceae</taxon>
        <taxon>Tuber</taxon>
    </lineage>
</organism>
<keyword evidence="1" id="KW-0812">Transmembrane</keyword>
<name>A0A2T7A429_TUBBO</name>
<gene>
    <name evidence="2" type="ORF">B9Z19DRAFT_1074513</name>
</gene>
<keyword evidence="3" id="KW-1185">Reference proteome</keyword>
<dbReference type="Proteomes" id="UP000244722">
    <property type="component" value="Unassembled WGS sequence"/>
</dbReference>
<keyword evidence="1" id="KW-0472">Membrane</keyword>